<evidence type="ECO:0000256" key="2">
    <source>
        <dbReference type="SAM" id="MobiDB-lite"/>
    </source>
</evidence>
<feature type="compositionally biased region" description="Basic and acidic residues" evidence="2">
    <location>
        <begin position="114"/>
        <end position="140"/>
    </location>
</feature>
<evidence type="ECO:0000313" key="5">
    <source>
        <dbReference type="Proteomes" id="UP001333110"/>
    </source>
</evidence>
<organism evidence="4 5">
    <name type="scientific">Mycteria americana</name>
    <name type="common">Wood stork</name>
    <dbReference type="NCBI Taxonomy" id="33587"/>
    <lineage>
        <taxon>Eukaryota</taxon>
        <taxon>Metazoa</taxon>
        <taxon>Chordata</taxon>
        <taxon>Craniata</taxon>
        <taxon>Vertebrata</taxon>
        <taxon>Euteleostomi</taxon>
        <taxon>Archelosauria</taxon>
        <taxon>Archosauria</taxon>
        <taxon>Dinosauria</taxon>
        <taxon>Saurischia</taxon>
        <taxon>Theropoda</taxon>
        <taxon>Coelurosauria</taxon>
        <taxon>Aves</taxon>
        <taxon>Neognathae</taxon>
        <taxon>Neoaves</taxon>
        <taxon>Aequornithes</taxon>
        <taxon>Ciconiiformes</taxon>
        <taxon>Ciconiidae</taxon>
        <taxon>Mycteria</taxon>
    </lineage>
</organism>
<evidence type="ECO:0000313" key="4">
    <source>
        <dbReference type="EMBL" id="KAK4822463.1"/>
    </source>
</evidence>
<dbReference type="EMBL" id="JAUNZN010000004">
    <property type="protein sequence ID" value="KAK4822463.1"/>
    <property type="molecule type" value="Genomic_DNA"/>
</dbReference>
<dbReference type="Proteomes" id="UP001333110">
    <property type="component" value="Unassembled WGS sequence"/>
</dbReference>
<protein>
    <recommendedName>
        <fullName evidence="6">Inositol 1,4,5-trisphosphate receptor-interacting protein-like 1</fullName>
    </recommendedName>
</protein>
<dbReference type="PANTHER" id="PTHR10656:SF40">
    <property type="entry name" value="INOSITOL 1,4,5-TRISPHOSPHATE RECEPTOR-INTERACTING PROTEIN-LIKE 1"/>
    <property type="match status" value="1"/>
</dbReference>
<proteinExistence type="predicted"/>
<comment type="caution">
    <text evidence="4">The sequence shown here is derived from an EMBL/GenBank/DDBJ whole genome shotgun (WGS) entry which is preliminary data.</text>
</comment>
<name>A0AAN7N5W6_MYCAM</name>
<keyword evidence="3" id="KW-1133">Transmembrane helix</keyword>
<evidence type="ECO:0008006" key="6">
    <source>
        <dbReference type="Google" id="ProtNLM"/>
    </source>
</evidence>
<evidence type="ECO:0000256" key="1">
    <source>
        <dbReference type="SAM" id="Coils"/>
    </source>
</evidence>
<accession>A0AAN7N5W6</accession>
<sequence>MAAAKFLALVVQSIIQYPQMVGDGLDEATRERMQQRADYLSQEMTRLLQELEQRSQEQRSQEQRSQEQSSFAWGPLLSAALQQWQFWAIAAVLVLLFGLWWWLRKRSHEPASSSKEDGSRNKADKEEQEEKPSVALDEGRISAKHLMDRPELSPMVEELVDELLYICRSLSRNTFMPQLKPAIGVGSAFEGWSPREDDAVYRLLIPLKPPRGHVFHLELGTAEEMSARNCSVHVELECTCLRERLVGDMLCFLHHPEEELRKNQGPSLLGTLCTGPYLDMEKTTRWFQILVKTAWVYLPCSRHCRLTVLPSRHSCKLQLTNASQSTLLMEIIFGVEQDDSNTFLNIE</sequence>
<feature type="transmembrane region" description="Helical" evidence="3">
    <location>
        <begin position="84"/>
        <end position="103"/>
    </location>
</feature>
<keyword evidence="3" id="KW-0812">Transmembrane</keyword>
<gene>
    <name evidence="4" type="ORF">QYF61_015469</name>
</gene>
<dbReference type="PANTHER" id="PTHR10656">
    <property type="entry name" value="CELL FATE DETERMINING PROTEIN MAB21-RELATED"/>
    <property type="match status" value="1"/>
</dbReference>
<keyword evidence="3" id="KW-0472">Membrane</keyword>
<keyword evidence="1" id="KW-0175">Coiled coil</keyword>
<dbReference type="GO" id="GO:0016020">
    <property type="term" value="C:membrane"/>
    <property type="evidence" value="ECO:0007669"/>
    <property type="project" value="TreeGrafter"/>
</dbReference>
<feature type="region of interest" description="Disordered" evidence="2">
    <location>
        <begin position="110"/>
        <end position="140"/>
    </location>
</feature>
<feature type="coiled-coil region" evidence="1">
    <location>
        <begin position="30"/>
        <end position="68"/>
    </location>
</feature>
<dbReference type="AlphaFoldDB" id="A0AAN7N5W6"/>
<evidence type="ECO:0000256" key="3">
    <source>
        <dbReference type="SAM" id="Phobius"/>
    </source>
</evidence>
<reference evidence="4 5" key="1">
    <citation type="journal article" date="2023" name="J. Hered.">
        <title>Chromosome-level genome of the wood stork (Mycteria americana) provides insight into avian chromosome evolution.</title>
        <authorList>
            <person name="Flamio R. Jr."/>
            <person name="Ramstad K.M."/>
        </authorList>
    </citation>
    <scope>NUCLEOTIDE SEQUENCE [LARGE SCALE GENOMIC DNA]</scope>
    <source>
        <strain evidence="4">JAX WOST 10</strain>
    </source>
</reference>
<keyword evidence="5" id="KW-1185">Reference proteome</keyword>